<accession>E6QI30</accession>
<evidence type="ECO:0000256" key="1">
    <source>
        <dbReference type="SAM" id="Phobius"/>
    </source>
</evidence>
<sequence length="91" mass="10089">MNMIPALWITWATVVVITLALYAYRSTLTRDEEGQIFLDEAFDHEKAIQDAIVSKVNKIEPAVRASVVLSAILTLAVLGYYAWDAAKSLFG</sequence>
<dbReference type="AlphaFoldDB" id="E6QI30"/>
<keyword evidence="1" id="KW-0472">Membrane</keyword>
<feature type="transmembrane region" description="Helical" evidence="1">
    <location>
        <begin position="62"/>
        <end position="83"/>
    </location>
</feature>
<protein>
    <submittedName>
        <fullName evidence="2">Uncharacterized protein</fullName>
    </submittedName>
</protein>
<feature type="transmembrane region" description="Helical" evidence="1">
    <location>
        <begin position="6"/>
        <end position="24"/>
    </location>
</feature>
<evidence type="ECO:0000313" key="2">
    <source>
        <dbReference type="EMBL" id="CBI06895.1"/>
    </source>
</evidence>
<comment type="caution">
    <text evidence="2">The sequence shown here is derived from an EMBL/GenBank/DDBJ whole genome shotgun (WGS) entry which is preliminary data.</text>
</comment>
<organism evidence="2">
    <name type="scientific">mine drainage metagenome</name>
    <dbReference type="NCBI Taxonomy" id="410659"/>
    <lineage>
        <taxon>unclassified sequences</taxon>
        <taxon>metagenomes</taxon>
        <taxon>ecological metagenomes</taxon>
    </lineage>
</organism>
<dbReference type="EMBL" id="CABQ01000037">
    <property type="protein sequence ID" value="CBI06895.1"/>
    <property type="molecule type" value="Genomic_DNA"/>
</dbReference>
<proteinExistence type="predicted"/>
<keyword evidence="1" id="KW-0812">Transmembrane</keyword>
<reference evidence="2" key="1">
    <citation type="submission" date="2009-10" db="EMBL/GenBank/DDBJ databases">
        <title>Diversity of trophic interactions inside an arsenic-rich microbial ecosystem.</title>
        <authorList>
            <person name="Bertin P.N."/>
            <person name="Heinrich-Salmeron A."/>
            <person name="Pelletier E."/>
            <person name="Goulhen-Chollet F."/>
            <person name="Arsene-Ploetze F."/>
            <person name="Gallien S."/>
            <person name="Calteau A."/>
            <person name="Vallenet D."/>
            <person name="Casiot C."/>
            <person name="Chane-Woon-Ming B."/>
            <person name="Giloteaux L."/>
            <person name="Barakat M."/>
            <person name="Bonnefoy V."/>
            <person name="Bruneel O."/>
            <person name="Chandler M."/>
            <person name="Cleiss J."/>
            <person name="Duran R."/>
            <person name="Elbaz-Poulichet F."/>
            <person name="Fonknechten N."/>
            <person name="Lauga B."/>
            <person name="Mornico D."/>
            <person name="Ortet P."/>
            <person name="Schaeffer C."/>
            <person name="Siguier P."/>
            <person name="Alexander Thil Smith A."/>
            <person name="Van Dorsselaer A."/>
            <person name="Weissenbach J."/>
            <person name="Medigue C."/>
            <person name="Le Paslier D."/>
        </authorList>
    </citation>
    <scope>NUCLEOTIDE SEQUENCE</scope>
</reference>
<keyword evidence="1" id="KW-1133">Transmembrane helix</keyword>
<gene>
    <name evidence="2" type="ORF">CARN6_0187</name>
</gene>
<name>E6QI30_9ZZZZ</name>